<name>A0A7G7MCA9_9PSEU</name>
<keyword evidence="2" id="KW-1185">Reference proteome</keyword>
<evidence type="ECO:0000313" key="2">
    <source>
        <dbReference type="Proteomes" id="UP000515728"/>
    </source>
</evidence>
<accession>A0A7G7MCA9</accession>
<dbReference type="RefSeq" id="WP_185717182.1">
    <property type="nucleotide sequence ID" value="NZ_BAAAWI010000001.1"/>
</dbReference>
<dbReference type="AlphaFoldDB" id="A0A7G7MCA9"/>
<organism evidence="1 2">
    <name type="scientific">Pseudonocardia petroleophila</name>
    <dbReference type="NCBI Taxonomy" id="37331"/>
    <lineage>
        <taxon>Bacteria</taxon>
        <taxon>Bacillati</taxon>
        <taxon>Actinomycetota</taxon>
        <taxon>Actinomycetes</taxon>
        <taxon>Pseudonocardiales</taxon>
        <taxon>Pseudonocardiaceae</taxon>
        <taxon>Pseudonocardia</taxon>
    </lineage>
</organism>
<reference evidence="1 2" key="1">
    <citation type="submission" date="2020-08" db="EMBL/GenBank/DDBJ databases">
        <authorList>
            <person name="Mo P."/>
        </authorList>
    </citation>
    <scope>NUCLEOTIDE SEQUENCE [LARGE SCALE GENOMIC DNA]</scope>
    <source>
        <strain evidence="1 2">CGMCC 4.1532</strain>
    </source>
</reference>
<protein>
    <submittedName>
        <fullName evidence="1">Uncharacterized protein</fullName>
    </submittedName>
</protein>
<dbReference type="KEGG" id="ppel:H6H00_19530"/>
<dbReference type="EMBL" id="CP060131">
    <property type="protein sequence ID" value="QNG50420.1"/>
    <property type="molecule type" value="Genomic_DNA"/>
</dbReference>
<proteinExistence type="predicted"/>
<sequence length="72" mass="7878">MTTTQPITADTEITETDTRATRLQVLEAQVCQVRNDLAYATANADIGYALSATEQLATLLQHTLQELAEIAR</sequence>
<evidence type="ECO:0000313" key="1">
    <source>
        <dbReference type="EMBL" id="QNG50420.1"/>
    </source>
</evidence>
<dbReference type="Proteomes" id="UP000515728">
    <property type="component" value="Chromosome"/>
</dbReference>
<gene>
    <name evidence="1" type="ORF">H6H00_19530</name>
</gene>